<organism evidence="2 3">
    <name type="scientific">Olpidium bornovanus</name>
    <dbReference type="NCBI Taxonomy" id="278681"/>
    <lineage>
        <taxon>Eukaryota</taxon>
        <taxon>Fungi</taxon>
        <taxon>Fungi incertae sedis</taxon>
        <taxon>Olpidiomycota</taxon>
        <taxon>Olpidiomycotina</taxon>
        <taxon>Olpidiomycetes</taxon>
        <taxon>Olpidiales</taxon>
        <taxon>Olpidiaceae</taxon>
        <taxon>Olpidium</taxon>
    </lineage>
</organism>
<feature type="compositionally biased region" description="Basic and acidic residues" evidence="1">
    <location>
        <begin position="35"/>
        <end position="47"/>
    </location>
</feature>
<gene>
    <name evidence="2" type="ORF">BJ554DRAFT_8242</name>
</gene>
<evidence type="ECO:0000313" key="2">
    <source>
        <dbReference type="EMBL" id="KAG5459800.1"/>
    </source>
</evidence>
<evidence type="ECO:0000256" key="1">
    <source>
        <dbReference type="SAM" id="MobiDB-lite"/>
    </source>
</evidence>
<accession>A0A8H8DIR2</accession>
<comment type="caution">
    <text evidence="2">The sequence shown here is derived from an EMBL/GenBank/DDBJ whole genome shotgun (WGS) entry which is preliminary data.</text>
</comment>
<proteinExistence type="predicted"/>
<dbReference type="EMBL" id="JAEFCI010006285">
    <property type="protein sequence ID" value="KAG5459800.1"/>
    <property type="molecule type" value="Genomic_DNA"/>
</dbReference>
<keyword evidence="3" id="KW-1185">Reference proteome</keyword>
<dbReference type="AlphaFoldDB" id="A0A8H8DIR2"/>
<dbReference type="Proteomes" id="UP000673691">
    <property type="component" value="Unassembled WGS sequence"/>
</dbReference>
<name>A0A8H8DIR2_9FUNG</name>
<evidence type="ECO:0000313" key="3">
    <source>
        <dbReference type="Proteomes" id="UP000673691"/>
    </source>
</evidence>
<sequence length="72" mass="7840">MDGPPAREFSPPLTGEAGQPTGAGTPKSASIVIDRSSKERCDELSEESILGHRDDERRDRLAALPIRRSVPR</sequence>
<protein>
    <submittedName>
        <fullName evidence="2">Uncharacterized protein</fullName>
    </submittedName>
</protein>
<reference evidence="2 3" key="1">
    <citation type="journal article" name="Sci. Rep.">
        <title>Genome-scale phylogenetic analyses confirm Olpidium as the closest living zoosporic fungus to the non-flagellated, terrestrial fungi.</title>
        <authorList>
            <person name="Chang Y."/>
            <person name="Rochon D."/>
            <person name="Sekimoto S."/>
            <person name="Wang Y."/>
            <person name="Chovatia M."/>
            <person name="Sandor L."/>
            <person name="Salamov A."/>
            <person name="Grigoriev I.V."/>
            <person name="Stajich J.E."/>
            <person name="Spatafora J.W."/>
        </authorList>
    </citation>
    <scope>NUCLEOTIDE SEQUENCE [LARGE SCALE GENOMIC DNA]</scope>
    <source>
        <strain evidence="2">S191</strain>
    </source>
</reference>
<feature type="region of interest" description="Disordered" evidence="1">
    <location>
        <begin position="1"/>
        <end position="47"/>
    </location>
</feature>